<evidence type="ECO:0000313" key="1">
    <source>
        <dbReference type="EMBL" id="KRM12682.1"/>
    </source>
</evidence>
<proteinExistence type="predicted"/>
<evidence type="ECO:0000313" key="2">
    <source>
        <dbReference type="Proteomes" id="UP000051820"/>
    </source>
</evidence>
<dbReference type="EMBL" id="AZGF01000006">
    <property type="protein sequence ID" value="KRM12682.1"/>
    <property type="molecule type" value="Genomic_DNA"/>
</dbReference>
<protein>
    <submittedName>
        <fullName evidence="1">Uncharacterized protein</fullName>
    </submittedName>
</protein>
<gene>
    <name evidence="1" type="ORF">FD16_GL002197</name>
</gene>
<name>A0A0R1W4X5_9LACO</name>
<organism evidence="1 2">
    <name type="scientific">Paucilactobacillus suebicus DSM 5007 = KCTC 3549</name>
    <dbReference type="NCBI Taxonomy" id="1423807"/>
    <lineage>
        <taxon>Bacteria</taxon>
        <taxon>Bacillati</taxon>
        <taxon>Bacillota</taxon>
        <taxon>Bacilli</taxon>
        <taxon>Lactobacillales</taxon>
        <taxon>Lactobacillaceae</taxon>
        <taxon>Paucilactobacillus</taxon>
    </lineage>
</organism>
<sequence length="248" mass="29217">MITNYVLLSANRKYGINLNQLLAHHLLKYGKMNDNNLLGVDFDALVNDIRTNLTFVIFYHPEQALKGIDATIKNQPLPKDSILGVSNIEEIALDKDHVLNTDAIQKGYQKTERQRVEDRIINKQSSEEDIYKSMIFAPAPNLMEKLDMENIYQGIEMIQKQVQEDLTSYKYVMINSYRENIQPFTDEKSKFEEMDYKEQERRQQEIINLDAVERTRLNSFERGLYDRYEFEHELQKGVETAFTVYEIK</sequence>
<dbReference type="Proteomes" id="UP000051820">
    <property type="component" value="Unassembled WGS sequence"/>
</dbReference>
<dbReference type="PATRIC" id="fig|1423807.3.peg.2257"/>
<reference evidence="1 2" key="1">
    <citation type="journal article" date="2015" name="Genome Announc.">
        <title>Expanding the biotechnology potential of lactobacilli through comparative genomics of 213 strains and associated genera.</title>
        <authorList>
            <person name="Sun Z."/>
            <person name="Harris H.M."/>
            <person name="McCann A."/>
            <person name="Guo C."/>
            <person name="Argimon S."/>
            <person name="Zhang W."/>
            <person name="Yang X."/>
            <person name="Jeffery I.B."/>
            <person name="Cooney J.C."/>
            <person name="Kagawa T.F."/>
            <person name="Liu W."/>
            <person name="Song Y."/>
            <person name="Salvetti E."/>
            <person name="Wrobel A."/>
            <person name="Rasinkangas P."/>
            <person name="Parkhill J."/>
            <person name="Rea M.C."/>
            <person name="O'Sullivan O."/>
            <person name="Ritari J."/>
            <person name="Douillard F.P."/>
            <person name="Paul Ross R."/>
            <person name="Yang R."/>
            <person name="Briner A.E."/>
            <person name="Felis G.E."/>
            <person name="de Vos W.M."/>
            <person name="Barrangou R."/>
            <person name="Klaenhammer T.R."/>
            <person name="Caufield P.W."/>
            <person name="Cui Y."/>
            <person name="Zhang H."/>
            <person name="O'Toole P.W."/>
        </authorList>
    </citation>
    <scope>NUCLEOTIDE SEQUENCE [LARGE SCALE GENOMIC DNA]</scope>
    <source>
        <strain evidence="1 2">DSM 5007</strain>
    </source>
</reference>
<keyword evidence="2" id="KW-1185">Reference proteome</keyword>
<comment type="caution">
    <text evidence="1">The sequence shown here is derived from an EMBL/GenBank/DDBJ whole genome shotgun (WGS) entry which is preliminary data.</text>
</comment>
<accession>A0A0R1W4X5</accession>
<dbReference type="AlphaFoldDB" id="A0A0R1W4X5"/>